<dbReference type="Gene3D" id="3.40.50.1820">
    <property type="entry name" value="alpha/beta hydrolase"/>
    <property type="match status" value="1"/>
</dbReference>
<protein>
    <submittedName>
        <fullName evidence="1">Alpha/beta hydrolase</fullName>
    </submittedName>
</protein>
<dbReference type="Proteomes" id="UP001597086">
    <property type="component" value="Unassembled WGS sequence"/>
</dbReference>
<dbReference type="InterPro" id="IPR029058">
    <property type="entry name" value="AB_hydrolase_fold"/>
</dbReference>
<gene>
    <name evidence="1" type="ORF">ACFQ13_07210</name>
</gene>
<organism evidence="1 2">
    <name type="scientific">Winogradskyella rapida</name>
    <dbReference type="NCBI Taxonomy" id="549701"/>
    <lineage>
        <taxon>Bacteria</taxon>
        <taxon>Pseudomonadati</taxon>
        <taxon>Bacteroidota</taxon>
        <taxon>Flavobacteriia</taxon>
        <taxon>Flavobacteriales</taxon>
        <taxon>Flavobacteriaceae</taxon>
        <taxon>Winogradskyella</taxon>
    </lineage>
</organism>
<comment type="caution">
    <text evidence="1">The sequence shown here is derived from an EMBL/GenBank/DDBJ whole genome shotgun (WGS) entry which is preliminary data.</text>
</comment>
<name>A0ABW3KSU1_9FLAO</name>
<reference evidence="2" key="1">
    <citation type="journal article" date="2019" name="Int. J. Syst. Evol. Microbiol.">
        <title>The Global Catalogue of Microorganisms (GCM) 10K type strain sequencing project: providing services to taxonomists for standard genome sequencing and annotation.</title>
        <authorList>
            <consortium name="The Broad Institute Genomics Platform"/>
            <consortium name="The Broad Institute Genome Sequencing Center for Infectious Disease"/>
            <person name="Wu L."/>
            <person name="Ma J."/>
        </authorList>
    </citation>
    <scope>NUCLEOTIDE SEQUENCE [LARGE SCALE GENOMIC DNA]</scope>
    <source>
        <strain evidence="2">CCUG 56098</strain>
    </source>
</reference>
<dbReference type="RefSeq" id="WP_379905911.1">
    <property type="nucleotide sequence ID" value="NZ_JBHTKM010000053.1"/>
</dbReference>
<evidence type="ECO:0000313" key="2">
    <source>
        <dbReference type="Proteomes" id="UP001597086"/>
    </source>
</evidence>
<dbReference type="GO" id="GO:0016787">
    <property type="term" value="F:hydrolase activity"/>
    <property type="evidence" value="ECO:0007669"/>
    <property type="project" value="UniProtKB-KW"/>
</dbReference>
<dbReference type="PANTHER" id="PTHR48098">
    <property type="entry name" value="ENTEROCHELIN ESTERASE-RELATED"/>
    <property type="match status" value="1"/>
</dbReference>
<proteinExistence type="predicted"/>
<dbReference type="InterPro" id="IPR000801">
    <property type="entry name" value="Esterase-like"/>
</dbReference>
<dbReference type="EMBL" id="JBHTKM010000053">
    <property type="protein sequence ID" value="MFD1015698.1"/>
    <property type="molecule type" value="Genomic_DNA"/>
</dbReference>
<sequence length="284" mass="33056">MKIKIGILLIVTLGVLFTCCDSKKTAKISESEYYTDSIYSKHLKEYRKHNVYLPKGFDRGKKYPIIYATDGNEISEKKFYKRLLDSLIDNRIIKPTILIESHNNSIVADSSGKIGNGDKLYLNYRNFEYIENQYIEGQHNPKLSDRFKNHMNYFNDELISSVENKLNQKLSKDERYFYGVSNGAGFGMSMLNKKPNTIGTYLCFSIFGGNIQSKIWKENVDYPNLYSEYGNEEPSFLKEDAEFLRVKYNELNLSAEINEFDGGHDYKKWNEKFIEIISNELANE</sequence>
<keyword evidence="1" id="KW-0378">Hydrolase</keyword>
<dbReference type="Pfam" id="PF00756">
    <property type="entry name" value="Esterase"/>
    <property type="match status" value="1"/>
</dbReference>
<keyword evidence="2" id="KW-1185">Reference proteome</keyword>
<dbReference type="SUPFAM" id="SSF53474">
    <property type="entry name" value="alpha/beta-Hydrolases"/>
    <property type="match status" value="1"/>
</dbReference>
<evidence type="ECO:0000313" key="1">
    <source>
        <dbReference type="EMBL" id="MFD1015698.1"/>
    </source>
</evidence>
<accession>A0ABW3KSU1</accession>
<dbReference type="PANTHER" id="PTHR48098:SF6">
    <property type="entry name" value="FERRI-BACILLIBACTIN ESTERASE BESA"/>
    <property type="match status" value="1"/>
</dbReference>
<dbReference type="InterPro" id="IPR050583">
    <property type="entry name" value="Mycobacterial_A85_antigen"/>
</dbReference>